<dbReference type="RefSeq" id="WP_313834243.1">
    <property type="nucleotide sequence ID" value="NZ_JAQOUE010000001.1"/>
</dbReference>
<feature type="signal peptide" evidence="1">
    <location>
        <begin position="1"/>
        <end position="17"/>
    </location>
</feature>
<organism evidence="2 3">
    <name type="scientific">Candidatus Nitronereus thalassa</name>
    <dbReference type="NCBI Taxonomy" id="3020898"/>
    <lineage>
        <taxon>Bacteria</taxon>
        <taxon>Pseudomonadati</taxon>
        <taxon>Nitrospirota</taxon>
        <taxon>Nitrospiria</taxon>
        <taxon>Nitrospirales</taxon>
        <taxon>Nitrospiraceae</taxon>
        <taxon>Candidatus Nitronereus</taxon>
    </lineage>
</organism>
<accession>A0ABU3KBK2</accession>
<evidence type="ECO:0000313" key="2">
    <source>
        <dbReference type="EMBL" id="MDT7043678.1"/>
    </source>
</evidence>
<keyword evidence="1" id="KW-0732">Signal</keyword>
<feature type="chain" id="PRO_5045648373" evidence="1">
    <location>
        <begin position="18"/>
        <end position="239"/>
    </location>
</feature>
<dbReference type="Proteomes" id="UP001250932">
    <property type="component" value="Unassembled WGS sequence"/>
</dbReference>
<sequence>MKHAIVLLLFATSFLLAGSFSPASSEDLVVRPHVPMGHKLPIILPPKGEAPDPNEFPREEGKVSLQIVFETEKGLDLPIKQFLTSPQDPKMLWQDRSIPAHEVDKVEVPIMGDLDTGKGAITTPVSLPPGYYFITLVVDNRKGKEDIQFYVPAPNPKDHILLSWDTSSIAMLNVVAKCLCASIVYTAPKGGIWYRVIGININKDIPVPSRMAFVMTAMKGPRALQHDPKPDEPIKIKME</sequence>
<evidence type="ECO:0000313" key="3">
    <source>
        <dbReference type="Proteomes" id="UP001250932"/>
    </source>
</evidence>
<reference evidence="2 3" key="1">
    <citation type="journal article" date="2023" name="ISME J.">
        <title>Cultivation and genomic characterization of novel and ubiquitous marine nitrite-oxidizing bacteria from the Nitrospirales.</title>
        <authorList>
            <person name="Mueller A.J."/>
            <person name="Daebeler A."/>
            <person name="Herbold C.W."/>
            <person name="Kirkegaard R.H."/>
            <person name="Daims H."/>
        </authorList>
    </citation>
    <scope>NUCLEOTIDE SEQUENCE [LARGE SCALE GENOMIC DNA]</scope>
    <source>
        <strain evidence="2 3">EB</strain>
    </source>
</reference>
<evidence type="ECO:0000256" key="1">
    <source>
        <dbReference type="SAM" id="SignalP"/>
    </source>
</evidence>
<keyword evidence="3" id="KW-1185">Reference proteome</keyword>
<protein>
    <submittedName>
        <fullName evidence="2">Uncharacterized protein</fullName>
    </submittedName>
</protein>
<gene>
    <name evidence="2" type="ORF">PPG34_15090</name>
</gene>
<dbReference type="EMBL" id="JAQOUE010000001">
    <property type="protein sequence ID" value="MDT7043678.1"/>
    <property type="molecule type" value="Genomic_DNA"/>
</dbReference>
<name>A0ABU3KBK2_9BACT</name>
<comment type="caution">
    <text evidence="2">The sequence shown here is derived from an EMBL/GenBank/DDBJ whole genome shotgun (WGS) entry which is preliminary data.</text>
</comment>
<proteinExistence type="predicted"/>